<organism evidence="1 2">
    <name type="scientific">Gelidibacter maritimus</name>
    <dbReference type="NCBI Taxonomy" id="2761487"/>
    <lineage>
        <taxon>Bacteria</taxon>
        <taxon>Pseudomonadati</taxon>
        <taxon>Bacteroidota</taxon>
        <taxon>Flavobacteriia</taxon>
        <taxon>Flavobacteriales</taxon>
        <taxon>Flavobacteriaceae</taxon>
        <taxon>Gelidibacter</taxon>
    </lineage>
</organism>
<reference evidence="1 2" key="1">
    <citation type="submission" date="2020-07" db="EMBL/GenBank/DDBJ databases">
        <title>Bacterium isolated from marine sediment.</title>
        <authorList>
            <person name="Shang D."/>
        </authorList>
    </citation>
    <scope>NUCLEOTIDE SEQUENCE [LARGE SCALE GENOMIC DNA]</scope>
    <source>
        <strain evidence="1 2">F6074</strain>
    </source>
</reference>
<dbReference type="AlphaFoldDB" id="A0A7W2M2K5"/>
<keyword evidence="2" id="KW-1185">Reference proteome</keyword>
<name>A0A7W2M2K5_9FLAO</name>
<protein>
    <submittedName>
        <fullName evidence="1">Uncharacterized protein</fullName>
    </submittedName>
</protein>
<dbReference type="RefSeq" id="WP_182202296.1">
    <property type="nucleotide sequence ID" value="NZ_JACGLT010000002.1"/>
</dbReference>
<evidence type="ECO:0000313" key="2">
    <source>
        <dbReference type="Proteomes" id="UP000541857"/>
    </source>
</evidence>
<accession>A0A7W2M2K5</accession>
<gene>
    <name evidence="1" type="ORF">H3Z82_02395</name>
</gene>
<comment type="caution">
    <text evidence="1">The sequence shown here is derived from an EMBL/GenBank/DDBJ whole genome shotgun (WGS) entry which is preliminary data.</text>
</comment>
<dbReference type="EMBL" id="JACGLT010000002">
    <property type="protein sequence ID" value="MBA6151569.1"/>
    <property type="molecule type" value="Genomic_DNA"/>
</dbReference>
<sequence>MKKLPSLLIILVLTLHLLSCSKKDDPATSALCDEFVIINNDMFKNRLDDDGTGRNGFEIISAEIIEDCLVIGILTGGCTGDTIEMDLVDAGRVSETSVLQRDLKLFIDNTELCNAIVGKTMSFDLTPLRTQNKEITLNLERWDGQLIYAY</sequence>
<dbReference type="Proteomes" id="UP000541857">
    <property type="component" value="Unassembled WGS sequence"/>
</dbReference>
<evidence type="ECO:0000313" key="1">
    <source>
        <dbReference type="EMBL" id="MBA6151569.1"/>
    </source>
</evidence>
<proteinExistence type="predicted"/>